<feature type="region of interest" description="Disordered" evidence="1">
    <location>
        <begin position="210"/>
        <end position="235"/>
    </location>
</feature>
<dbReference type="Pfam" id="PF23494">
    <property type="entry name" value="bPH_10"/>
    <property type="match status" value="1"/>
</dbReference>
<accession>A0A073AXH5</accession>
<dbReference type="InterPro" id="IPR056411">
    <property type="entry name" value="CysS_C"/>
</dbReference>
<protein>
    <submittedName>
        <fullName evidence="5">Uncharacterized protein</fullName>
    </submittedName>
</protein>
<feature type="domain" description="Cysteinyl-tRNA ligase anticodon binding" evidence="3">
    <location>
        <begin position="164"/>
        <end position="214"/>
    </location>
</feature>
<dbReference type="Pfam" id="PF23493">
    <property type="entry name" value="CysS_C"/>
    <property type="match status" value="1"/>
</dbReference>
<comment type="caution">
    <text evidence="5">The sequence shown here is derived from an EMBL/GenBank/DDBJ whole genome shotgun (WGS) entry which is preliminary data.</text>
</comment>
<dbReference type="InterPro" id="IPR057798">
    <property type="entry name" value="PH_YqeB"/>
</dbReference>
<proteinExistence type="predicted"/>
<evidence type="ECO:0000256" key="2">
    <source>
        <dbReference type="SAM" id="Phobius"/>
    </source>
</evidence>
<evidence type="ECO:0000259" key="3">
    <source>
        <dbReference type="Pfam" id="PF23493"/>
    </source>
</evidence>
<evidence type="ECO:0000313" key="5">
    <source>
        <dbReference type="EMBL" id="KEI44041.1"/>
    </source>
</evidence>
<evidence type="ECO:0000256" key="1">
    <source>
        <dbReference type="SAM" id="MobiDB-lite"/>
    </source>
</evidence>
<name>A0A073AXH5_9PSEU</name>
<evidence type="ECO:0000259" key="4">
    <source>
        <dbReference type="Pfam" id="PF23494"/>
    </source>
</evidence>
<sequence length="235" mass="25517">MPRAVLWVVTLVCGALGFGLGFLVKPLVHWIVDVFGDAPGPLRLAAALPTAWAVPVLTAAGLAAGVWLAREAKKEALELTVDHEGVHLEQRGGAKHLRREDVAAVFLDGKDLVLLDAGTRQLARHLATDLSRRKVRAAFERWGYPWAGTADPHEDEFRTWVDGHPDLDDEAHDLLRSRSRALADKRLGAAADLADQLQAIGVVVRDRGGDQQYRRVPGRGAPGARTTPHPGQWGT</sequence>
<keyword evidence="2" id="KW-1133">Transmembrane helix</keyword>
<dbReference type="EMBL" id="JNVU01000030">
    <property type="protein sequence ID" value="KEI44041.1"/>
    <property type="molecule type" value="Genomic_DNA"/>
</dbReference>
<dbReference type="AlphaFoldDB" id="A0A073AXH5"/>
<dbReference type="OrthoDB" id="5145029at2"/>
<organism evidence="5 6">
    <name type="scientific">Saccharopolyspora rectivirgula</name>
    <dbReference type="NCBI Taxonomy" id="28042"/>
    <lineage>
        <taxon>Bacteria</taxon>
        <taxon>Bacillati</taxon>
        <taxon>Actinomycetota</taxon>
        <taxon>Actinomycetes</taxon>
        <taxon>Pseudonocardiales</taxon>
        <taxon>Pseudonocardiaceae</taxon>
        <taxon>Saccharopolyspora</taxon>
    </lineage>
</organism>
<feature type="transmembrane region" description="Helical" evidence="2">
    <location>
        <begin position="45"/>
        <end position="69"/>
    </location>
</feature>
<keyword evidence="2" id="KW-0812">Transmembrane</keyword>
<evidence type="ECO:0000313" key="6">
    <source>
        <dbReference type="Proteomes" id="UP000031419"/>
    </source>
</evidence>
<keyword evidence="2" id="KW-0472">Membrane</keyword>
<dbReference type="Proteomes" id="UP000031419">
    <property type="component" value="Unassembled WGS sequence"/>
</dbReference>
<reference evidence="5 6" key="1">
    <citation type="submission" date="2014-06" db="EMBL/GenBank/DDBJ databases">
        <title>Saccharopolyspora rectivirgula DSM-43113 Genome sequencing.</title>
        <authorList>
            <person name="Barrera C."/>
            <person name="Millon L."/>
            <person name="Rognon B."/>
            <person name="Zaugg C."/>
            <person name="Monod M."/>
        </authorList>
    </citation>
    <scope>NUCLEOTIDE SEQUENCE [LARGE SCALE GENOMIC DNA]</scope>
    <source>
        <strain evidence="5 6">DSM 43113</strain>
    </source>
</reference>
<dbReference type="eggNOG" id="ENOG50338UK">
    <property type="taxonomic scope" value="Bacteria"/>
</dbReference>
<feature type="compositionally biased region" description="Low complexity" evidence="1">
    <location>
        <begin position="214"/>
        <end position="225"/>
    </location>
</feature>
<feature type="domain" description="YqeB PH" evidence="4">
    <location>
        <begin position="1"/>
        <end position="147"/>
    </location>
</feature>
<gene>
    <name evidence="5" type="ORF">GU90_12225</name>
</gene>
<dbReference type="STRING" id="28042.GU90_12225"/>
<keyword evidence="6" id="KW-1185">Reference proteome</keyword>